<organism evidence="1 2">
    <name type="scientific">Williamsia limnetica</name>
    <dbReference type="NCBI Taxonomy" id="882452"/>
    <lineage>
        <taxon>Bacteria</taxon>
        <taxon>Bacillati</taxon>
        <taxon>Actinomycetota</taxon>
        <taxon>Actinomycetes</taxon>
        <taxon>Mycobacteriales</taxon>
        <taxon>Nocardiaceae</taxon>
        <taxon>Williamsia</taxon>
    </lineage>
</organism>
<name>A0A318REV4_WILLI</name>
<evidence type="ECO:0000313" key="1">
    <source>
        <dbReference type="EMBL" id="PYE15119.1"/>
    </source>
</evidence>
<dbReference type="AlphaFoldDB" id="A0A318REV4"/>
<sequence>MLLARLIGTVDGRTGTVGGWFGTVDGRMGTVGGWFGTVDGRMGTVGGWFGTVGGRMGTVVGSLRCMWSRFENCRRYRAPWGHDDHRNP</sequence>
<dbReference type="RefSeq" id="WP_158539990.1">
    <property type="nucleotide sequence ID" value="NZ_QJSP01000011.1"/>
</dbReference>
<keyword evidence="2" id="KW-1185">Reference proteome</keyword>
<protein>
    <submittedName>
        <fullName evidence="1">Uncharacterized protein</fullName>
    </submittedName>
</protein>
<evidence type="ECO:0000313" key="2">
    <source>
        <dbReference type="Proteomes" id="UP000247591"/>
    </source>
</evidence>
<dbReference type="EMBL" id="QJSP01000011">
    <property type="protein sequence ID" value="PYE15119.1"/>
    <property type="molecule type" value="Genomic_DNA"/>
</dbReference>
<proteinExistence type="predicted"/>
<comment type="caution">
    <text evidence="1">The sequence shown here is derived from an EMBL/GenBank/DDBJ whole genome shotgun (WGS) entry which is preliminary data.</text>
</comment>
<dbReference type="Proteomes" id="UP000247591">
    <property type="component" value="Unassembled WGS sequence"/>
</dbReference>
<reference evidence="1 2" key="1">
    <citation type="submission" date="2018-06" db="EMBL/GenBank/DDBJ databases">
        <title>Genomic Encyclopedia of Type Strains, Phase IV (KMG-IV): sequencing the most valuable type-strain genomes for metagenomic binning, comparative biology and taxonomic classification.</title>
        <authorList>
            <person name="Goeker M."/>
        </authorList>
    </citation>
    <scope>NUCLEOTIDE SEQUENCE [LARGE SCALE GENOMIC DNA]</scope>
    <source>
        <strain evidence="1 2">DSM 45521</strain>
    </source>
</reference>
<gene>
    <name evidence="1" type="ORF">DFR67_111195</name>
</gene>
<accession>A0A318REV4</accession>